<reference evidence="2" key="2">
    <citation type="submission" date="2023-06" db="EMBL/GenBank/DDBJ databases">
        <authorList>
            <person name="Ma L."/>
            <person name="Liu K.-W."/>
            <person name="Li Z."/>
            <person name="Hsiao Y.-Y."/>
            <person name="Qi Y."/>
            <person name="Fu T."/>
            <person name="Tang G."/>
            <person name="Zhang D."/>
            <person name="Sun W.-H."/>
            <person name="Liu D.-K."/>
            <person name="Li Y."/>
            <person name="Chen G.-Z."/>
            <person name="Liu X.-D."/>
            <person name="Liao X.-Y."/>
            <person name="Jiang Y.-T."/>
            <person name="Yu X."/>
            <person name="Hao Y."/>
            <person name="Huang J."/>
            <person name="Zhao X.-W."/>
            <person name="Ke S."/>
            <person name="Chen Y.-Y."/>
            <person name="Wu W.-L."/>
            <person name="Hsu J.-L."/>
            <person name="Lin Y.-F."/>
            <person name="Huang M.-D."/>
            <person name="Li C.-Y."/>
            <person name="Huang L."/>
            <person name="Wang Z.-W."/>
            <person name="Zhao X."/>
            <person name="Zhong W.-Y."/>
            <person name="Peng D.-H."/>
            <person name="Ahmad S."/>
            <person name="Lan S."/>
            <person name="Zhang J.-S."/>
            <person name="Tsai W.-C."/>
            <person name="Van De Peer Y."/>
            <person name="Liu Z.-J."/>
        </authorList>
    </citation>
    <scope>NUCLEOTIDE SEQUENCE</scope>
    <source>
        <strain evidence="2">CP</strain>
        <tissue evidence="2">Leaves</tissue>
    </source>
</reference>
<reference evidence="2" key="1">
    <citation type="journal article" date="2023" name="Nat. Commun.">
        <title>Diploid and tetraploid genomes of Acorus and the evolution of monocots.</title>
        <authorList>
            <person name="Ma L."/>
            <person name="Liu K.W."/>
            <person name="Li Z."/>
            <person name="Hsiao Y.Y."/>
            <person name="Qi Y."/>
            <person name="Fu T."/>
            <person name="Tang G.D."/>
            <person name="Zhang D."/>
            <person name="Sun W.H."/>
            <person name="Liu D.K."/>
            <person name="Li Y."/>
            <person name="Chen G.Z."/>
            <person name="Liu X.D."/>
            <person name="Liao X.Y."/>
            <person name="Jiang Y.T."/>
            <person name="Yu X."/>
            <person name="Hao Y."/>
            <person name="Huang J."/>
            <person name="Zhao X.W."/>
            <person name="Ke S."/>
            <person name="Chen Y.Y."/>
            <person name="Wu W.L."/>
            <person name="Hsu J.L."/>
            <person name="Lin Y.F."/>
            <person name="Huang M.D."/>
            <person name="Li C.Y."/>
            <person name="Huang L."/>
            <person name="Wang Z.W."/>
            <person name="Zhao X."/>
            <person name="Zhong W.Y."/>
            <person name="Peng D.H."/>
            <person name="Ahmad S."/>
            <person name="Lan S."/>
            <person name="Zhang J.S."/>
            <person name="Tsai W.C."/>
            <person name="Van de Peer Y."/>
            <person name="Liu Z.J."/>
        </authorList>
    </citation>
    <scope>NUCLEOTIDE SEQUENCE</scope>
    <source>
        <strain evidence="2">CP</strain>
    </source>
</reference>
<keyword evidence="1" id="KW-0175">Coiled coil</keyword>
<dbReference type="InterPro" id="IPR049932">
    <property type="entry name" value="NEAP1-4"/>
</dbReference>
<accession>A0AAV9EW01</accession>
<evidence type="ECO:0000313" key="2">
    <source>
        <dbReference type="EMBL" id="KAK1317509.1"/>
    </source>
</evidence>
<name>A0AAV9EW01_ACOCL</name>
<keyword evidence="3" id="KW-1185">Reference proteome</keyword>
<sequence length="86" mass="9832">MADLDPLLKDLSEKKQNFRRNVVNLASELKEVRSRLVSQGGILQKRDFYKKGVVEMKAKGMEEEIMKLQEGVGREGWAAEGINFCF</sequence>
<dbReference type="Proteomes" id="UP001180020">
    <property type="component" value="Unassembled WGS sequence"/>
</dbReference>
<dbReference type="EMBL" id="JAUJYO010000005">
    <property type="protein sequence ID" value="KAK1317509.1"/>
    <property type="molecule type" value="Genomic_DNA"/>
</dbReference>
<protein>
    <submittedName>
        <fullName evidence="2">Uncharacterized protein</fullName>
    </submittedName>
</protein>
<evidence type="ECO:0000313" key="3">
    <source>
        <dbReference type="Proteomes" id="UP001180020"/>
    </source>
</evidence>
<evidence type="ECO:0000256" key="1">
    <source>
        <dbReference type="SAM" id="Coils"/>
    </source>
</evidence>
<dbReference type="AlphaFoldDB" id="A0AAV9EW01"/>
<organism evidence="2 3">
    <name type="scientific">Acorus calamus</name>
    <name type="common">Sweet flag</name>
    <dbReference type="NCBI Taxonomy" id="4465"/>
    <lineage>
        <taxon>Eukaryota</taxon>
        <taxon>Viridiplantae</taxon>
        <taxon>Streptophyta</taxon>
        <taxon>Embryophyta</taxon>
        <taxon>Tracheophyta</taxon>
        <taxon>Spermatophyta</taxon>
        <taxon>Magnoliopsida</taxon>
        <taxon>Liliopsida</taxon>
        <taxon>Acoraceae</taxon>
        <taxon>Acorus</taxon>
    </lineage>
</organism>
<comment type="caution">
    <text evidence="2">The sequence shown here is derived from an EMBL/GenBank/DDBJ whole genome shotgun (WGS) entry which is preliminary data.</text>
</comment>
<proteinExistence type="predicted"/>
<gene>
    <name evidence="2" type="ORF">QJS10_CPA05g00101</name>
</gene>
<dbReference type="PANTHER" id="PTHR48145">
    <property type="entry name" value="NUCLEAR ENVELOPE-ASSOCIATED PROTEIN 1"/>
    <property type="match status" value="1"/>
</dbReference>
<dbReference type="PANTHER" id="PTHR48145:SF5">
    <property type="entry name" value="NUCLEAR ENVELOPE-ASSOCIATED PROTEIN 2"/>
    <property type="match status" value="1"/>
</dbReference>
<feature type="coiled-coil region" evidence="1">
    <location>
        <begin position="8"/>
        <end position="35"/>
    </location>
</feature>